<dbReference type="PANTHER" id="PTHR43777:SF1">
    <property type="entry name" value="MOLYBDENUM COFACTOR CYTIDYLYLTRANSFERASE"/>
    <property type="match status" value="1"/>
</dbReference>
<organism evidence="3">
    <name type="scientific">Dechloromonas aromatica (strain RCB)</name>
    <dbReference type="NCBI Taxonomy" id="159087"/>
    <lineage>
        <taxon>Bacteria</taxon>
        <taxon>Pseudomonadati</taxon>
        <taxon>Pseudomonadota</taxon>
        <taxon>Betaproteobacteria</taxon>
        <taxon>Rhodocyclales</taxon>
        <taxon>Azonexaceae</taxon>
        <taxon>Dechloromonas</taxon>
    </lineage>
</organism>
<dbReference type="SUPFAM" id="SSF53448">
    <property type="entry name" value="Nucleotide-diphospho-sugar transferases"/>
    <property type="match status" value="1"/>
</dbReference>
<dbReference type="InterPro" id="IPR025877">
    <property type="entry name" value="MobA-like_NTP_Trfase"/>
</dbReference>
<dbReference type="KEGG" id="dar:Daro_1894"/>
<reference evidence="3" key="1">
    <citation type="submission" date="2005-08" db="EMBL/GenBank/DDBJ databases">
        <title>Complete sequence of Dechloromonas aromatica RCB.</title>
        <authorList>
            <person name="Salinero K.K."/>
            <person name="Copeland A."/>
            <person name="Lucas S."/>
            <person name="Lapidus A."/>
            <person name="Barry K."/>
            <person name="Detter J.C."/>
            <person name="Glavina T."/>
            <person name="Hammon N."/>
            <person name="Israni S."/>
            <person name="Pitluck S."/>
            <person name="Di Bartolo G."/>
            <person name="Trong S."/>
            <person name="Schmutz J."/>
            <person name="Larimer F."/>
            <person name="Land M."/>
            <person name="Ivanova N."/>
            <person name="Richardson P."/>
        </authorList>
    </citation>
    <scope>NUCLEOTIDE SEQUENCE</scope>
    <source>
        <strain evidence="3">RCB</strain>
    </source>
</reference>
<dbReference type="GO" id="GO:0016779">
    <property type="term" value="F:nucleotidyltransferase activity"/>
    <property type="evidence" value="ECO:0007669"/>
    <property type="project" value="UniProtKB-ARBA"/>
</dbReference>
<dbReference type="Pfam" id="PF12804">
    <property type="entry name" value="NTP_transf_3"/>
    <property type="match status" value="1"/>
</dbReference>
<evidence type="ECO:0000313" key="3">
    <source>
        <dbReference type="EMBL" id="AAZ46640.1"/>
    </source>
</evidence>
<dbReference type="HOGENOM" id="CLU_061980_4_1_4"/>
<dbReference type="AlphaFoldDB" id="Q47EU1"/>
<protein>
    <recommendedName>
        <fullName evidence="2">MobA-like NTP transferase domain-containing protein</fullName>
    </recommendedName>
</protein>
<proteinExistence type="predicted"/>
<dbReference type="Gene3D" id="3.90.550.10">
    <property type="entry name" value="Spore Coat Polysaccharide Biosynthesis Protein SpsA, Chain A"/>
    <property type="match status" value="1"/>
</dbReference>
<evidence type="ECO:0000256" key="1">
    <source>
        <dbReference type="ARBA" id="ARBA00022842"/>
    </source>
</evidence>
<dbReference type="OrthoDB" id="5298793at2"/>
<sequence>MSEVVGILLAAGSSRRFGSDKRLHPLADGRPMALVSALNMAAVCARTIVVIRPGDTALAGLLAAEGLETVICAEAEQGMGHSLSSGVAASVDAAGWLIGLADMPYIQPASYHIVLHALHDGARIARPLFAGQMGHPVGFGADCLPELRALTGDHGGKAIIEAHRGCLVACPVDDSGVLRDVDRPSQIGLAATPPNSFSS</sequence>
<keyword evidence="1" id="KW-0460">Magnesium</keyword>
<name>Q47EU1_DECAR</name>
<evidence type="ECO:0000259" key="2">
    <source>
        <dbReference type="Pfam" id="PF12804"/>
    </source>
</evidence>
<dbReference type="EMBL" id="CP000089">
    <property type="protein sequence ID" value="AAZ46640.1"/>
    <property type="molecule type" value="Genomic_DNA"/>
</dbReference>
<gene>
    <name evidence="3" type="ordered locus">Daro_1894</name>
</gene>
<dbReference type="PANTHER" id="PTHR43777">
    <property type="entry name" value="MOLYBDENUM COFACTOR CYTIDYLYLTRANSFERASE"/>
    <property type="match status" value="1"/>
</dbReference>
<feature type="domain" description="MobA-like NTP transferase" evidence="2">
    <location>
        <begin position="6"/>
        <end position="163"/>
    </location>
</feature>
<accession>Q47EU1</accession>
<dbReference type="eggNOG" id="COG2068">
    <property type="taxonomic scope" value="Bacteria"/>
</dbReference>
<dbReference type="STRING" id="159087.Daro_1894"/>
<dbReference type="InterPro" id="IPR029044">
    <property type="entry name" value="Nucleotide-diphossugar_trans"/>
</dbReference>
<dbReference type="CDD" id="cd04182">
    <property type="entry name" value="GT_2_like_f"/>
    <property type="match status" value="1"/>
</dbReference>